<feature type="non-terminal residue" evidence="2">
    <location>
        <position position="1"/>
    </location>
</feature>
<evidence type="ECO:0000313" key="2">
    <source>
        <dbReference type="EMBL" id="MCH99766.1"/>
    </source>
</evidence>
<evidence type="ECO:0000313" key="3">
    <source>
        <dbReference type="Proteomes" id="UP000265520"/>
    </source>
</evidence>
<reference evidence="2 3" key="1">
    <citation type="journal article" date="2018" name="Front. Plant Sci.">
        <title>Red Clover (Trifolium pratense) and Zigzag Clover (T. medium) - A Picture of Genomic Similarities and Differences.</title>
        <authorList>
            <person name="Dluhosova J."/>
            <person name="Istvanek J."/>
            <person name="Nedelnik J."/>
            <person name="Repkova J."/>
        </authorList>
    </citation>
    <scope>NUCLEOTIDE SEQUENCE [LARGE SCALE GENOMIC DNA]</scope>
    <source>
        <strain evidence="3">cv. 10/8</strain>
        <tissue evidence="2">Leaf</tissue>
    </source>
</reference>
<proteinExistence type="predicted"/>
<feature type="domain" description="NFP third LysM" evidence="1">
    <location>
        <begin position="1"/>
        <end position="32"/>
    </location>
</feature>
<accession>A0A392NIP7</accession>
<name>A0A392NIP7_9FABA</name>
<dbReference type="Pfam" id="PF23462">
    <property type="entry name" value="LysM3_NFP"/>
    <property type="match status" value="1"/>
</dbReference>
<keyword evidence="3" id="KW-1185">Reference proteome</keyword>
<dbReference type="Proteomes" id="UP000265520">
    <property type="component" value="Unassembled WGS sequence"/>
</dbReference>
<comment type="caution">
    <text evidence="2">The sequence shown here is derived from an EMBL/GenBank/DDBJ whole genome shotgun (WGS) entry which is preliminary data.</text>
</comment>
<evidence type="ECO:0000259" key="1">
    <source>
        <dbReference type="Pfam" id="PF23462"/>
    </source>
</evidence>
<organism evidence="2 3">
    <name type="scientific">Trifolium medium</name>
    <dbReference type="NCBI Taxonomy" id="97028"/>
    <lineage>
        <taxon>Eukaryota</taxon>
        <taxon>Viridiplantae</taxon>
        <taxon>Streptophyta</taxon>
        <taxon>Embryophyta</taxon>
        <taxon>Tracheophyta</taxon>
        <taxon>Spermatophyta</taxon>
        <taxon>Magnoliopsida</taxon>
        <taxon>eudicotyledons</taxon>
        <taxon>Gunneridae</taxon>
        <taxon>Pentapetalae</taxon>
        <taxon>rosids</taxon>
        <taxon>fabids</taxon>
        <taxon>Fabales</taxon>
        <taxon>Fabaceae</taxon>
        <taxon>Papilionoideae</taxon>
        <taxon>50 kb inversion clade</taxon>
        <taxon>NPAAA clade</taxon>
        <taxon>Hologalegina</taxon>
        <taxon>IRL clade</taxon>
        <taxon>Trifolieae</taxon>
        <taxon>Trifolium</taxon>
    </lineage>
</organism>
<sequence length="97" mass="10545">VSSKFGASQADMFAENSQKFTAETNVPILISVTKLPELDLPSSSGSKSSIQKLPVIIDKLLSGVSGYVSKPTMYEMDVIMEATMNLSDKKEVQGYCY</sequence>
<dbReference type="EMBL" id="LXQA010041261">
    <property type="protein sequence ID" value="MCH99766.1"/>
    <property type="molecule type" value="Genomic_DNA"/>
</dbReference>
<protein>
    <submittedName>
        <fullName evidence="2">SYM10 protein</fullName>
    </submittedName>
</protein>
<dbReference type="InterPro" id="IPR059144">
    <property type="entry name" value="NFP_LysM3"/>
</dbReference>
<dbReference type="AlphaFoldDB" id="A0A392NIP7"/>